<gene>
    <name evidence="1" type="ORF">CHARACLAT_017530</name>
</gene>
<sequence length="68" mass="7594">MLYTITLHSSHNPGSELLRICLRVANPWKDLPPQNSSCVTLPDPTSLIPLEVQLPPTFDDFPVQDVKP</sequence>
<proteinExistence type="predicted"/>
<reference evidence="1 2" key="1">
    <citation type="submission" date="2021-06" db="EMBL/GenBank/DDBJ databases">
        <authorList>
            <person name="Palmer J.M."/>
        </authorList>
    </citation>
    <scope>NUCLEOTIDE SEQUENCE [LARGE SCALE GENOMIC DNA]</scope>
    <source>
        <strain evidence="1 2">CL_MEX2019</strain>
        <tissue evidence="1">Muscle</tissue>
    </source>
</reference>
<dbReference type="EMBL" id="JAHUTJ010050663">
    <property type="protein sequence ID" value="MED6284268.1"/>
    <property type="molecule type" value="Genomic_DNA"/>
</dbReference>
<dbReference type="Proteomes" id="UP001352852">
    <property type="component" value="Unassembled WGS sequence"/>
</dbReference>
<comment type="caution">
    <text evidence="1">The sequence shown here is derived from an EMBL/GenBank/DDBJ whole genome shotgun (WGS) entry which is preliminary data.</text>
</comment>
<protein>
    <submittedName>
        <fullName evidence="1">Uncharacterized protein</fullName>
    </submittedName>
</protein>
<evidence type="ECO:0000313" key="2">
    <source>
        <dbReference type="Proteomes" id="UP001352852"/>
    </source>
</evidence>
<organism evidence="1 2">
    <name type="scientific">Characodon lateralis</name>
    <dbReference type="NCBI Taxonomy" id="208331"/>
    <lineage>
        <taxon>Eukaryota</taxon>
        <taxon>Metazoa</taxon>
        <taxon>Chordata</taxon>
        <taxon>Craniata</taxon>
        <taxon>Vertebrata</taxon>
        <taxon>Euteleostomi</taxon>
        <taxon>Actinopterygii</taxon>
        <taxon>Neopterygii</taxon>
        <taxon>Teleostei</taxon>
        <taxon>Neoteleostei</taxon>
        <taxon>Acanthomorphata</taxon>
        <taxon>Ovalentaria</taxon>
        <taxon>Atherinomorphae</taxon>
        <taxon>Cyprinodontiformes</taxon>
        <taxon>Goodeidae</taxon>
        <taxon>Characodon</taxon>
    </lineage>
</organism>
<keyword evidence="2" id="KW-1185">Reference proteome</keyword>
<evidence type="ECO:0000313" key="1">
    <source>
        <dbReference type="EMBL" id="MED6284268.1"/>
    </source>
</evidence>
<name>A0ABU7EAI1_9TELE</name>
<accession>A0ABU7EAI1</accession>